<evidence type="ECO:0000256" key="6">
    <source>
        <dbReference type="ARBA" id="ARBA00022777"/>
    </source>
</evidence>
<proteinExistence type="predicted"/>
<keyword evidence="10" id="KW-0594">Phospholipid biosynthesis</keyword>
<dbReference type="SUPFAM" id="SSF111331">
    <property type="entry name" value="NAD kinase/diacylglycerol kinase-like"/>
    <property type="match status" value="1"/>
</dbReference>
<dbReference type="InterPro" id="IPR016064">
    <property type="entry name" value="NAD/diacylglycerol_kinase_sf"/>
</dbReference>
<keyword evidence="7" id="KW-0067">ATP-binding</keyword>
<keyword evidence="9" id="KW-0443">Lipid metabolism</keyword>
<dbReference type="InterPro" id="IPR050187">
    <property type="entry name" value="Lipid_Phosphate_FormReg"/>
</dbReference>
<dbReference type="InterPro" id="IPR017438">
    <property type="entry name" value="ATP-NAD_kinase_N"/>
</dbReference>
<dbReference type="GO" id="GO:0016301">
    <property type="term" value="F:kinase activity"/>
    <property type="evidence" value="ECO:0007669"/>
    <property type="project" value="UniProtKB-KW"/>
</dbReference>
<dbReference type="GO" id="GO:0005886">
    <property type="term" value="C:plasma membrane"/>
    <property type="evidence" value="ECO:0007669"/>
    <property type="project" value="TreeGrafter"/>
</dbReference>
<evidence type="ECO:0000256" key="4">
    <source>
        <dbReference type="ARBA" id="ARBA00022723"/>
    </source>
</evidence>
<evidence type="ECO:0000256" key="11">
    <source>
        <dbReference type="ARBA" id="ARBA00023264"/>
    </source>
</evidence>
<dbReference type="InterPro" id="IPR001206">
    <property type="entry name" value="Diacylglycerol_kinase_cat_dom"/>
</dbReference>
<evidence type="ECO:0000256" key="1">
    <source>
        <dbReference type="ARBA" id="ARBA00001946"/>
    </source>
</evidence>
<dbReference type="Pfam" id="PF00781">
    <property type="entry name" value="DAGK_cat"/>
    <property type="match status" value="1"/>
</dbReference>
<evidence type="ECO:0000313" key="13">
    <source>
        <dbReference type="EMBL" id="TYB30647.1"/>
    </source>
</evidence>
<keyword evidence="3" id="KW-0808">Transferase</keyword>
<evidence type="ECO:0000256" key="10">
    <source>
        <dbReference type="ARBA" id="ARBA00023209"/>
    </source>
</evidence>
<evidence type="ECO:0000313" key="14">
    <source>
        <dbReference type="Proteomes" id="UP000324143"/>
    </source>
</evidence>
<comment type="cofactor">
    <cofactor evidence="1">
        <name>Mg(2+)</name>
        <dbReference type="ChEBI" id="CHEBI:18420"/>
    </cofactor>
</comment>
<dbReference type="GO" id="GO:0046872">
    <property type="term" value="F:metal ion binding"/>
    <property type="evidence" value="ECO:0007669"/>
    <property type="project" value="UniProtKB-KW"/>
</dbReference>
<dbReference type="Proteomes" id="UP000324143">
    <property type="component" value="Unassembled WGS sequence"/>
</dbReference>
<dbReference type="InterPro" id="IPR045540">
    <property type="entry name" value="YegS/DAGK_C"/>
</dbReference>
<evidence type="ECO:0000256" key="9">
    <source>
        <dbReference type="ARBA" id="ARBA00023098"/>
    </source>
</evidence>
<keyword evidence="2" id="KW-0444">Lipid biosynthesis</keyword>
<keyword evidence="4" id="KW-0479">Metal-binding</keyword>
<dbReference type="GO" id="GO:0005524">
    <property type="term" value="F:ATP binding"/>
    <property type="evidence" value="ECO:0007669"/>
    <property type="project" value="UniProtKB-KW"/>
</dbReference>
<dbReference type="Gene3D" id="2.60.200.40">
    <property type="match status" value="1"/>
</dbReference>
<dbReference type="PROSITE" id="PS50146">
    <property type="entry name" value="DAGK"/>
    <property type="match status" value="1"/>
</dbReference>
<organism evidence="13 14">
    <name type="scientific">Candidatus Mcinerneyibacterium aminivorans</name>
    <dbReference type="NCBI Taxonomy" id="2703815"/>
    <lineage>
        <taxon>Bacteria</taxon>
        <taxon>Candidatus Macinerneyibacteriota</taxon>
        <taxon>Candidatus Mcinerneyibacteria</taxon>
        <taxon>Candidatus Mcinerneyibacteriales</taxon>
        <taxon>Candidatus Mcinerneyibacteriaceae</taxon>
        <taxon>Candidatus Mcinerneyibacterium</taxon>
    </lineage>
</organism>
<name>A0A5D0MAF3_9BACT</name>
<dbReference type="NCBIfam" id="TIGR00147">
    <property type="entry name" value="YegS/Rv2252/BmrU family lipid kinase"/>
    <property type="match status" value="1"/>
</dbReference>
<evidence type="ECO:0000259" key="12">
    <source>
        <dbReference type="PROSITE" id="PS50146"/>
    </source>
</evidence>
<accession>A0A5D0MAF3</accession>
<dbReference type="AlphaFoldDB" id="A0A5D0MAF3"/>
<keyword evidence="8" id="KW-0460">Magnesium</keyword>
<dbReference type="SMART" id="SM00046">
    <property type="entry name" value="DAGKc"/>
    <property type="match status" value="1"/>
</dbReference>
<sequence length="291" mass="32297">MKYKVKLIVNPNSGQRRLDDYLPKVLYILSKNGYMIDLAIIKNDADLKENTKNLKNYDYLLVSGGDGTVNSVINETVEQNIPLGIIPTGTTNVLSIELNLPTNPFEAAYYLVNKANPTPYDVGKFGNQYFGLMVSYGFDAHTISKVDSNLKQIIGRYAYALAGFSTLFTYKPEPIYVNLFDGKDPVKGFFVVVGNASFYGGNYSITPLAKMDDGLLDICIFKKKGVLKSISYIMDVLKGTHISSDDVEYYQVPKVRLITEEIPGQIDGDLAGLEKEHVDIEVCPQAITILT</sequence>
<evidence type="ECO:0000256" key="3">
    <source>
        <dbReference type="ARBA" id="ARBA00022679"/>
    </source>
</evidence>
<dbReference type="InterPro" id="IPR005218">
    <property type="entry name" value="Diacylglycerol/lipid_kinase"/>
</dbReference>
<feature type="domain" description="DAGKc" evidence="12">
    <location>
        <begin position="1"/>
        <end position="129"/>
    </location>
</feature>
<keyword evidence="11" id="KW-1208">Phospholipid metabolism</keyword>
<keyword evidence="5" id="KW-0547">Nucleotide-binding</keyword>
<protein>
    <submittedName>
        <fullName evidence="13">Diacylglycerol kinase family lipid kinase</fullName>
    </submittedName>
</protein>
<dbReference type="Pfam" id="PF19279">
    <property type="entry name" value="YegS_C"/>
    <property type="match status" value="1"/>
</dbReference>
<evidence type="ECO:0000256" key="5">
    <source>
        <dbReference type="ARBA" id="ARBA00022741"/>
    </source>
</evidence>
<evidence type="ECO:0000256" key="7">
    <source>
        <dbReference type="ARBA" id="ARBA00022840"/>
    </source>
</evidence>
<evidence type="ECO:0000256" key="2">
    <source>
        <dbReference type="ARBA" id="ARBA00022516"/>
    </source>
</evidence>
<dbReference type="GO" id="GO:0008654">
    <property type="term" value="P:phospholipid biosynthetic process"/>
    <property type="evidence" value="ECO:0007669"/>
    <property type="project" value="UniProtKB-KW"/>
</dbReference>
<keyword evidence="14" id="KW-1185">Reference proteome</keyword>
<reference evidence="13" key="1">
    <citation type="submission" date="2019-08" db="EMBL/GenBank/DDBJ databases">
        <title>Genomic characterization of a novel candidate phylum (ARYD3) from a high temperature, high salinity tertiary oil reservoir in north central Oklahoma, USA.</title>
        <authorList>
            <person name="Youssef N.H."/>
            <person name="Yadav A."/>
            <person name="Elshahed M.S."/>
        </authorList>
    </citation>
    <scope>NUCLEOTIDE SEQUENCE [LARGE SCALE GENOMIC DNA]</scope>
    <source>
        <strain evidence="13">ARYD3</strain>
    </source>
</reference>
<keyword evidence="6 13" id="KW-0418">Kinase</keyword>
<dbReference type="EMBL" id="VSIX01000092">
    <property type="protein sequence ID" value="TYB30647.1"/>
    <property type="molecule type" value="Genomic_DNA"/>
</dbReference>
<dbReference type="PANTHER" id="PTHR12358">
    <property type="entry name" value="SPHINGOSINE KINASE"/>
    <property type="match status" value="1"/>
</dbReference>
<gene>
    <name evidence="13" type="ORF">FXF47_08180</name>
</gene>
<dbReference type="Gene3D" id="3.40.50.10330">
    <property type="entry name" value="Probable inorganic polyphosphate/atp-NAD kinase, domain 1"/>
    <property type="match status" value="1"/>
</dbReference>
<evidence type="ECO:0000256" key="8">
    <source>
        <dbReference type="ARBA" id="ARBA00022842"/>
    </source>
</evidence>
<dbReference type="PANTHER" id="PTHR12358:SF106">
    <property type="entry name" value="LIPID KINASE YEGS"/>
    <property type="match status" value="1"/>
</dbReference>
<comment type="caution">
    <text evidence="13">The sequence shown here is derived from an EMBL/GenBank/DDBJ whole genome shotgun (WGS) entry which is preliminary data.</text>
</comment>